<evidence type="ECO:0000256" key="1">
    <source>
        <dbReference type="ARBA" id="ARBA00006926"/>
    </source>
</evidence>
<name>A0A1Y3EKB3_9BILA</name>
<keyword evidence="2 6" id="KW-0575">Peroxidase</keyword>
<evidence type="ECO:0000313" key="6">
    <source>
        <dbReference type="EMBL" id="OUC45583.1"/>
    </source>
</evidence>
<dbReference type="AlphaFoldDB" id="A0A1Y3EKB3"/>
<evidence type="ECO:0000256" key="2">
    <source>
        <dbReference type="ARBA" id="ARBA00022559"/>
    </source>
</evidence>
<dbReference type="Pfam" id="PF00255">
    <property type="entry name" value="GSHPx"/>
    <property type="match status" value="1"/>
</dbReference>
<dbReference type="InterPro" id="IPR036249">
    <property type="entry name" value="Thioredoxin-like_sf"/>
</dbReference>
<proteinExistence type="inferred from homology"/>
<dbReference type="GO" id="GO:0006979">
    <property type="term" value="P:response to oxidative stress"/>
    <property type="evidence" value="ECO:0007669"/>
    <property type="project" value="InterPro"/>
</dbReference>
<dbReference type="InterPro" id="IPR000889">
    <property type="entry name" value="Glutathione_peroxidase"/>
</dbReference>
<evidence type="ECO:0000256" key="3">
    <source>
        <dbReference type="ARBA" id="ARBA00023002"/>
    </source>
</evidence>
<dbReference type="EMBL" id="LVZM01009003">
    <property type="protein sequence ID" value="OUC45583.1"/>
    <property type="molecule type" value="Genomic_DNA"/>
</dbReference>
<evidence type="ECO:0000256" key="5">
    <source>
        <dbReference type="SAM" id="Phobius"/>
    </source>
</evidence>
<dbReference type="Gene3D" id="3.40.30.10">
    <property type="entry name" value="Glutaredoxin"/>
    <property type="match status" value="1"/>
</dbReference>
<comment type="similarity">
    <text evidence="1">Belongs to the glutathione peroxidase family.</text>
</comment>
<dbReference type="PANTHER" id="PTHR11592">
    <property type="entry name" value="GLUTATHIONE PEROXIDASE"/>
    <property type="match status" value="1"/>
</dbReference>
<reference evidence="6 7" key="1">
    <citation type="submission" date="2015-04" db="EMBL/GenBank/DDBJ databases">
        <title>Draft genome of the roundworm Trichinella nativa.</title>
        <authorList>
            <person name="Mitreva M."/>
        </authorList>
    </citation>
    <scope>NUCLEOTIDE SEQUENCE [LARGE SCALE GENOMIC DNA]</scope>
    <source>
        <strain evidence="6 7">ISS45</strain>
    </source>
</reference>
<keyword evidence="5" id="KW-0812">Transmembrane</keyword>
<comment type="caution">
    <text evidence="6">The sequence shown here is derived from an EMBL/GenBank/DDBJ whole genome shotgun (WGS) entry which is preliminary data.</text>
</comment>
<gene>
    <name evidence="6" type="ORF">D917_01848</name>
</gene>
<dbReference type="GO" id="GO:0004601">
    <property type="term" value="F:peroxidase activity"/>
    <property type="evidence" value="ECO:0007669"/>
    <property type="project" value="UniProtKB-KW"/>
</dbReference>
<dbReference type="SUPFAM" id="SSF52833">
    <property type="entry name" value="Thioredoxin-like"/>
    <property type="match status" value="1"/>
</dbReference>
<feature type="active site" evidence="4">
    <location>
        <position position="79"/>
    </location>
</feature>
<dbReference type="CDD" id="cd00340">
    <property type="entry name" value="GSH_Peroxidase"/>
    <property type="match status" value="1"/>
</dbReference>
<sequence length="204" mass="23612">MIRHYSRAVLHPRISLFFTSCTALASMSSTKETTTFYEFEANDIDGNLTSMSKYKVNRQELFAAASTISEIQRGWVTYCRFSMQSIWRPGLVYVYYVFLSFGLLIINYLKEPKSESEIKKFATERYGVTFDMYSKINVNGKDTHPLWVYLKSKQGGTFGSFIKWNFTKFLVDRTGNPVKRFGPKEDPDSMEKDIVALLNQSKEL</sequence>
<accession>A0A1Y3EKB3</accession>
<dbReference type="PIRSF" id="PIRSF000303">
    <property type="entry name" value="Glutathion_perox"/>
    <property type="match status" value="1"/>
</dbReference>
<dbReference type="PROSITE" id="PS51355">
    <property type="entry name" value="GLUTATHIONE_PEROXID_3"/>
    <property type="match status" value="1"/>
</dbReference>
<dbReference type="PANTHER" id="PTHR11592:SF134">
    <property type="entry name" value="PHOSPHOLIPID HYDROPEROXIDE GLUTATHIONE PEROXIDASE"/>
    <property type="match status" value="1"/>
</dbReference>
<keyword evidence="3" id="KW-0560">Oxidoreductase</keyword>
<protein>
    <submittedName>
        <fullName evidence="6">Glutathione peroxidase</fullName>
    </submittedName>
</protein>
<feature type="transmembrane region" description="Helical" evidence="5">
    <location>
        <begin position="90"/>
        <end position="109"/>
    </location>
</feature>
<evidence type="ECO:0000313" key="7">
    <source>
        <dbReference type="Proteomes" id="UP000243006"/>
    </source>
</evidence>
<keyword evidence="5" id="KW-0472">Membrane</keyword>
<organism evidence="6 7">
    <name type="scientific">Trichinella nativa</name>
    <dbReference type="NCBI Taxonomy" id="6335"/>
    <lineage>
        <taxon>Eukaryota</taxon>
        <taxon>Metazoa</taxon>
        <taxon>Ecdysozoa</taxon>
        <taxon>Nematoda</taxon>
        <taxon>Enoplea</taxon>
        <taxon>Dorylaimia</taxon>
        <taxon>Trichinellida</taxon>
        <taxon>Trichinellidae</taxon>
        <taxon>Trichinella</taxon>
    </lineage>
</organism>
<keyword evidence="5" id="KW-1133">Transmembrane helix</keyword>
<evidence type="ECO:0000256" key="4">
    <source>
        <dbReference type="PIRSR" id="PIRSR000303-1"/>
    </source>
</evidence>
<dbReference type="Proteomes" id="UP000243006">
    <property type="component" value="Unassembled WGS sequence"/>
</dbReference>